<gene>
    <name evidence="1" type="ORF">DFH94DRAFT_855044</name>
</gene>
<proteinExistence type="predicted"/>
<sequence>MVHAFPGALDAIAADEGNLCSHRRSSDGINKWHSAGFRYVHPAYGHTSETDVRQGLANGISKMKIKSLLVGGLSPNSTSGWQSESLQKTTIVAVDIDVSFSLGDPEKPAPLPTILHHSPVPVQSAMNTSASVHRTVDAKLNVHPPSPADFVEVELGGSKEESSTLIHYNRITSKVMLHSDTRKGRQCINTVSWGITENEDQKSGVDPVFRGAIIVQLPDEMDLMGYSMRNSSCARHRLAKFGSCGNPLFNSLAGTKMDQFVSTHTSTFRQTDCPTSLRTST</sequence>
<evidence type="ECO:0000313" key="1">
    <source>
        <dbReference type="EMBL" id="KAF8477830.1"/>
    </source>
</evidence>
<reference evidence="1" key="1">
    <citation type="submission" date="2019-10" db="EMBL/GenBank/DDBJ databases">
        <authorList>
            <consortium name="DOE Joint Genome Institute"/>
            <person name="Kuo A."/>
            <person name="Miyauchi S."/>
            <person name="Kiss E."/>
            <person name="Drula E."/>
            <person name="Kohler A."/>
            <person name="Sanchez-Garcia M."/>
            <person name="Andreopoulos B."/>
            <person name="Barry K.W."/>
            <person name="Bonito G."/>
            <person name="Buee M."/>
            <person name="Carver A."/>
            <person name="Chen C."/>
            <person name="Cichocki N."/>
            <person name="Clum A."/>
            <person name="Culley D."/>
            <person name="Crous P.W."/>
            <person name="Fauchery L."/>
            <person name="Girlanda M."/>
            <person name="Hayes R."/>
            <person name="Keri Z."/>
            <person name="LaButti K."/>
            <person name="Lipzen A."/>
            <person name="Lombard V."/>
            <person name="Magnuson J."/>
            <person name="Maillard F."/>
            <person name="Morin E."/>
            <person name="Murat C."/>
            <person name="Nolan M."/>
            <person name="Ohm R."/>
            <person name="Pangilinan J."/>
            <person name="Pereira M."/>
            <person name="Perotto S."/>
            <person name="Peter M."/>
            <person name="Riley R."/>
            <person name="Sitrit Y."/>
            <person name="Stielow B."/>
            <person name="Szollosi G."/>
            <person name="Zifcakova L."/>
            <person name="Stursova M."/>
            <person name="Spatafora J.W."/>
            <person name="Tedersoo L."/>
            <person name="Vaario L.-M."/>
            <person name="Yamada A."/>
            <person name="Yan M."/>
            <person name="Wang P."/>
            <person name="Xu J."/>
            <person name="Bruns T."/>
            <person name="Baldrian P."/>
            <person name="Vilgalys R."/>
            <person name="Henrissat B."/>
            <person name="Grigoriev I.V."/>
            <person name="Hibbett D."/>
            <person name="Nagy L.G."/>
            <person name="Martin F.M."/>
        </authorList>
    </citation>
    <scope>NUCLEOTIDE SEQUENCE</scope>
    <source>
        <strain evidence="1">Prilba</strain>
    </source>
</reference>
<reference evidence="1" key="2">
    <citation type="journal article" date="2020" name="Nat. Commun.">
        <title>Large-scale genome sequencing of mycorrhizal fungi provides insights into the early evolution of symbiotic traits.</title>
        <authorList>
            <person name="Miyauchi S."/>
            <person name="Kiss E."/>
            <person name="Kuo A."/>
            <person name="Drula E."/>
            <person name="Kohler A."/>
            <person name="Sanchez-Garcia M."/>
            <person name="Morin E."/>
            <person name="Andreopoulos B."/>
            <person name="Barry K.W."/>
            <person name="Bonito G."/>
            <person name="Buee M."/>
            <person name="Carver A."/>
            <person name="Chen C."/>
            <person name="Cichocki N."/>
            <person name="Clum A."/>
            <person name="Culley D."/>
            <person name="Crous P.W."/>
            <person name="Fauchery L."/>
            <person name="Girlanda M."/>
            <person name="Hayes R.D."/>
            <person name="Keri Z."/>
            <person name="LaButti K."/>
            <person name="Lipzen A."/>
            <person name="Lombard V."/>
            <person name="Magnuson J."/>
            <person name="Maillard F."/>
            <person name="Murat C."/>
            <person name="Nolan M."/>
            <person name="Ohm R.A."/>
            <person name="Pangilinan J."/>
            <person name="Pereira M.F."/>
            <person name="Perotto S."/>
            <person name="Peter M."/>
            <person name="Pfister S."/>
            <person name="Riley R."/>
            <person name="Sitrit Y."/>
            <person name="Stielow J.B."/>
            <person name="Szollosi G."/>
            <person name="Zifcakova L."/>
            <person name="Stursova M."/>
            <person name="Spatafora J.W."/>
            <person name="Tedersoo L."/>
            <person name="Vaario L.M."/>
            <person name="Yamada A."/>
            <person name="Yan M."/>
            <person name="Wang P."/>
            <person name="Xu J."/>
            <person name="Bruns T."/>
            <person name="Baldrian P."/>
            <person name="Vilgalys R."/>
            <person name="Dunand C."/>
            <person name="Henrissat B."/>
            <person name="Grigoriev I.V."/>
            <person name="Hibbett D."/>
            <person name="Nagy L.G."/>
            <person name="Martin F.M."/>
        </authorList>
    </citation>
    <scope>NUCLEOTIDE SEQUENCE</scope>
    <source>
        <strain evidence="1">Prilba</strain>
    </source>
</reference>
<organism evidence="1 2">
    <name type="scientific">Russula ochroleuca</name>
    <dbReference type="NCBI Taxonomy" id="152965"/>
    <lineage>
        <taxon>Eukaryota</taxon>
        <taxon>Fungi</taxon>
        <taxon>Dikarya</taxon>
        <taxon>Basidiomycota</taxon>
        <taxon>Agaricomycotina</taxon>
        <taxon>Agaricomycetes</taxon>
        <taxon>Russulales</taxon>
        <taxon>Russulaceae</taxon>
        <taxon>Russula</taxon>
    </lineage>
</organism>
<name>A0A9P5T787_9AGAM</name>
<protein>
    <submittedName>
        <fullName evidence="1">Uncharacterized protein</fullName>
    </submittedName>
</protein>
<evidence type="ECO:0000313" key="2">
    <source>
        <dbReference type="Proteomes" id="UP000759537"/>
    </source>
</evidence>
<dbReference type="OrthoDB" id="5030973at2759"/>
<dbReference type="Proteomes" id="UP000759537">
    <property type="component" value="Unassembled WGS sequence"/>
</dbReference>
<dbReference type="AlphaFoldDB" id="A0A9P5T787"/>
<accession>A0A9P5T787</accession>
<comment type="caution">
    <text evidence="1">The sequence shown here is derived from an EMBL/GenBank/DDBJ whole genome shotgun (WGS) entry which is preliminary data.</text>
</comment>
<dbReference type="EMBL" id="WHVB01000013">
    <property type="protein sequence ID" value="KAF8477830.1"/>
    <property type="molecule type" value="Genomic_DNA"/>
</dbReference>
<keyword evidence="2" id="KW-1185">Reference proteome</keyword>